<sequence>LLATIISLFFASAPVGAFAVLQIDTPSPAPTQCAPAILQWSGGAPPYFLAIVGTGDLAVALQRYDGLFDTSFLWSTNITARTSIALTVTDVTGTLAQSAPFIIHSSSDISCLESSVPSSSDISRVLDSTTFEASTSMFPAGITAGASAGVSGGAGATAVATAGV</sequence>
<dbReference type="PANTHER" id="PTHR37487">
    <property type="entry name" value="CHROMOSOME 1, WHOLE GENOME SHOTGUN SEQUENCE"/>
    <property type="match status" value="1"/>
</dbReference>
<evidence type="ECO:0000256" key="1">
    <source>
        <dbReference type="SAM" id="SignalP"/>
    </source>
</evidence>
<dbReference type="AlphaFoldDB" id="R7S7J7"/>
<protein>
    <submittedName>
        <fullName evidence="2">Uncharacterized protein</fullName>
    </submittedName>
</protein>
<proteinExistence type="predicted"/>
<feature type="non-terminal residue" evidence="2">
    <location>
        <position position="1"/>
    </location>
</feature>
<dbReference type="PANTHER" id="PTHR37487:SF3">
    <property type="entry name" value="CLEAVAGE_POLYADENYLATION SPECIFICITY FACTOR A SUBUNIT N-TERMINAL DOMAIN-CONTAINING PROTEIN"/>
    <property type="match status" value="1"/>
</dbReference>
<evidence type="ECO:0000313" key="3">
    <source>
        <dbReference type="Proteomes" id="UP000054317"/>
    </source>
</evidence>
<dbReference type="OrthoDB" id="2803776at2759"/>
<keyword evidence="3" id="KW-1185">Reference proteome</keyword>
<dbReference type="GeneID" id="19420748"/>
<dbReference type="Proteomes" id="UP000054317">
    <property type="component" value="Unassembled WGS sequence"/>
</dbReference>
<organism evidence="2 3">
    <name type="scientific">Trametes versicolor (strain FP-101664)</name>
    <name type="common">White-rot fungus</name>
    <name type="synonym">Coriolus versicolor</name>
    <dbReference type="NCBI Taxonomy" id="717944"/>
    <lineage>
        <taxon>Eukaryota</taxon>
        <taxon>Fungi</taxon>
        <taxon>Dikarya</taxon>
        <taxon>Basidiomycota</taxon>
        <taxon>Agaricomycotina</taxon>
        <taxon>Agaricomycetes</taxon>
        <taxon>Polyporales</taxon>
        <taxon>Polyporaceae</taxon>
        <taxon>Trametes</taxon>
    </lineage>
</organism>
<feature type="chain" id="PRO_5004455350" evidence="1">
    <location>
        <begin position="18"/>
        <end position="164"/>
    </location>
</feature>
<reference evidence="3" key="1">
    <citation type="journal article" date="2012" name="Science">
        <title>The Paleozoic origin of enzymatic lignin decomposition reconstructed from 31 fungal genomes.</title>
        <authorList>
            <person name="Floudas D."/>
            <person name="Binder M."/>
            <person name="Riley R."/>
            <person name="Barry K."/>
            <person name="Blanchette R.A."/>
            <person name="Henrissat B."/>
            <person name="Martinez A.T."/>
            <person name="Otillar R."/>
            <person name="Spatafora J.W."/>
            <person name="Yadav J.S."/>
            <person name="Aerts A."/>
            <person name="Benoit I."/>
            <person name="Boyd A."/>
            <person name="Carlson A."/>
            <person name="Copeland A."/>
            <person name="Coutinho P.M."/>
            <person name="de Vries R.P."/>
            <person name="Ferreira P."/>
            <person name="Findley K."/>
            <person name="Foster B."/>
            <person name="Gaskell J."/>
            <person name="Glotzer D."/>
            <person name="Gorecki P."/>
            <person name="Heitman J."/>
            <person name="Hesse C."/>
            <person name="Hori C."/>
            <person name="Igarashi K."/>
            <person name="Jurgens J.A."/>
            <person name="Kallen N."/>
            <person name="Kersten P."/>
            <person name="Kohler A."/>
            <person name="Kuees U."/>
            <person name="Kumar T.K.A."/>
            <person name="Kuo A."/>
            <person name="LaButti K."/>
            <person name="Larrondo L.F."/>
            <person name="Lindquist E."/>
            <person name="Ling A."/>
            <person name="Lombard V."/>
            <person name="Lucas S."/>
            <person name="Lundell T."/>
            <person name="Martin R."/>
            <person name="McLaughlin D.J."/>
            <person name="Morgenstern I."/>
            <person name="Morin E."/>
            <person name="Murat C."/>
            <person name="Nagy L.G."/>
            <person name="Nolan M."/>
            <person name="Ohm R.A."/>
            <person name="Patyshakuliyeva A."/>
            <person name="Rokas A."/>
            <person name="Ruiz-Duenas F.J."/>
            <person name="Sabat G."/>
            <person name="Salamov A."/>
            <person name="Samejima M."/>
            <person name="Schmutz J."/>
            <person name="Slot J.C."/>
            <person name="St John F."/>
            <person name="Stenlid J."/>
            <person name="Sun H."/>
            <person name="Sun S."/>
            <person name="Syed K."/>
            <person name="Tsang A."/>
            <person name="Wiebenga A."/>
            <person name="Young D."/>
            <person name="Pisabarro A."/>
            <person name="Eastwood D.C."/>
            <person name="Martin F."/>
            <person name="Cullen D."/>
            <person name="Grigoriev I.V."/>
            <person name="Hibbett D.S."/>
        </authorList>
    </citation>
    <scope>NUCLEOTIDE SEQUENCE [LARGE SCALE GENOMIC DNA]</scope>
    <source>
        <strain evidence="3">FP-101664</strain>
    </source>
</reference>
<keyword evidence="1" id="KW-0732">Signal</keyword>
<feature type="non-terminal residue" evidence="2">
    <location>
        <position position="164"/>
    </location>
</feature>
<accession>R7S7J7</accession>
<dbReference type="EMBL" id="JH711797">
    <property type="protein sequence ID" value="EIW52028.1"/>
    <property type="molecule type" value="Genomic_DNA"/>
</dbReference>
<gene>
    <name evidence="2" type="ORF">TRAVEDRAFT_89834</name>
</gene>
<dbReference type="RefSeq" id="XP_008045131.1">
    <property type="nucleotide sequence ID" value="XM_008046940.1"/>
</dbReference>
<name>R7S7J7_TRAVS</name>
<dbReference type="KEGG" id="tvs:TRAVEDRAFT_89834"/>
<evidence type="ECO:0000313" key="2">
    <source>
        <dbReference type="EMBL" id="EIW52028.1"/>
    </source>
</evidence>
<feature type="signal peptide" evidence="1">
    <location>
        <begin position="1"/>
        <end position="17"/>
    </location>
</feature>